<evidence type="ECO:0000259" key="1">
    <source>
        <dbReference type="PROSITE" id="PS50053"/>
    </source>
</evidence>
<dbReference type="Pfam" id="PF00240">
    <property type="entry name" value="ubiquitin"/>
    <property type="match status" value="1"/>
</dbReference>
<dbReference type="AlphaFoldDB" id="A0A7L3CW00"/>
<protein>
    <submittedName>
        <fullName evidence="2">UBIQ protein</fullName>
    </submittedName>
</protein>
<comment type="caution">
    <text evidence="2">The sequence shown here is derived from an EMBL/GenBank/DDBJ whole genome shotgun (WGS) entry which is preliminary data.</text>
</comment>
<dbReference type="CDD" id="cd17039">
    <property type="entry name" value="Ubl_ubiquitin_like"/>
    <property type="match status" value="1"/>
</dbReference>
<organism evidence="2 3">
    <name type="scientific">Pluvianellus socialis</name>
    <name type="common">Magellanic plover</name>
    <dbReference type="NCBI Taxonomy" id="227228"/>
    <lineage>
        <taxon>Eukaryota</taxon>
        <taxon>Metazoa</taxon>
        <taxon>Chordata</taxon>
        <taxon>Craniata</taxon>
        <taxon>Vertebrata</taxon>
        <taxon>Euteleostomi</taxon>
        <taxon>Archelosauria</taxon>
        <taxon>Archosauria</taxon>
        <taxon>Dinosauria</taxon>
        <taxon>Saurischia</taxon>
        <taxon>Theropoda</taxon>
        <taxon>Coelurosauria</taxon>
        <taxon>Aves</taxon>
        <taxon>Neognathae</taxon>
        <taxon>Neoaves</taxon>
        <taxon>Charadriiformes</taxon>
        <taxon>Charadriidae</taxon>
        <taxon>Pluvianellus</taxon>
    </lineage>
</organism>
<dbReference type="PROSITE" id="PS50053">
    <property type="entry name" value="UBIQUITIN_2"/>
    <property type="match status" value="1"/>
</dbReference>
<reference evidence="2 3" key="1">
    <citation type="submission" date="2019-09" db="EMBL/GenBank/DDBJ databases">
        <title>Bird 10,000 Genomes (B10K) Project - Family phase.</title>
        <authorList>
            <person name="Zhang G."/>
        </authorList>
    </citation>
    <scope>NUCLEOTIDE SEQUENCE [LARGE SCALE GENOMIC DNA]</scope>
    <source>
        <strain evidence="2">B10K-DU-012-14</strain>
        <tissue evidence="2">Blood</tissue>
    </source>
</reference>
<dbReference type="Gene3D" id="3.10.20.90">
    <property type="entry name" value="Phosphatidylinositol 3-kinase Catalytic Subunit, Chain A, domain 1"/>
    <property type="match status" value="1"/>
</dbReference>
<name>A0A7L3CW00_PLUSO</name>
<sequence length="130" mass="14647">MEEQQSAADSPDEFCVIIKTWDGKRYSVPVSLDDTVWEVKVKLNAQESCWVPESGGLIYGSKYMKDNLTLRHYNVTPNSLLHHILRCKWPGTAREDPSGGHILVLTEHPVQRGWWSCLVVSVGPQLTAGR</sequence>
<dbReference type="Proteomes" id="UP000519225">
    <property type="component" value="Unassembled WGS sequence"/>
</dbReference>
<feature type="non-terminal residue" evidence="2">
    <location>
        <position position="1"/>
    </location>
</feature>
<dbReference type="SMART" id="SM00213">
    <property type="entry name" value="UBQ"/>
    <property type="match status" value="1"/>
</dbReference>
<gene>
    <name evidence="2" type="primary">Ubiq</name>
    <name evidence="2" type="ORF">PLUSOC_R15295</name>
</gene>
<feature type="non-terminal residue" evidence="2">
    <location>
        <position position="130"/>
    </location>
</feature>
<dbReference type="InterPro" id="IPR000626">
    <property type="entry name" value="Ubiquitin-like_dom"/>
</dbReference>
<keyword evidence="3" id="KW-1185">Reference proteome</keyword>
<dbReference type="SUPFAM" id="SSF54236">
    <property type="entry name" value="Ubiquitin-like"/>
    <property type="match status" value="1"/>
</dbReference>
<dbReference type="InterPro" id="IPR029071">
    <property type="entry name" value="Ubiquitin-like_domsf"/>
</dbReference>
<evidence type="ECO:0000313" key="2">
    <source>
        <dbReference type="EMBL" id="NXT47565.1"/>
    </source>
</evidence>
<accession>A0A7L3CW00</accession>
<evidence type="ECO:0000313" key="3">
    <source>
        <dbReference type="Proteomes" id="UP000519225"/>
    </source>
</evidence>
<dbReference type="EMBL" id="VZTS01004664">
    <property type="protein sequence ID" value="NXT47565.1"/>
    <property type="molecule type" value="Genomic_DNA"/>
</dbReference>
<feature type="domain" description="Ubiquitin-like" evidence="1">
    <location>
        <begin position="14"/>
        <end position="86"/>
    </location>
</feature>
<proteinExistence type="predicted"/>